<accession>A0A2T0R745</accession>
<feature type="domain" description="NADP-dependent oxidoreductase" evidence="2">
    <location>
        <begin position="18"/>
        <end position="284"/>
    </location>
</feature>
<organism evidence="3 4">
    <name type="scientific">Kineococcus rhizosphaerae</name>
    <dbReference type="NCBI Taxonomy" id="559628"/>
    <lineage>
        <taxon>Bacteria</taxon>
        <taxon>Bacillati</taxon>
        <taxon>Actinomycetota</taxon>
        <taxon>Actinomycetes</taxon>
        <taxon>Kineosporiales</taxon>
        <taxon>Kineosporiaceae</taxon>
        <taxon>Kineococcus</taxon>
    </lineage>
</organism>
<proteinExistence type="predicted"/>
<evidence type="ECO:0000313" key="4">
    <source>
        <dbReference type="Proteomes" id="UP000238083"/>
    </source>
</evidence>
<dbReference type="SUPFAM" id="SSF51430">
    <property type="entry name" value="NAD(P)-linked oxidoreductase"/>
    <property type="match status" value="1"/>
</dbReference>
<dbReference type="InterPro" id="IPR050791">
    <property type="entry name" value="Aldo-Keto_reductase"/>
</dbReference>
<dbReference type="Pfam" id="PF00248">
    <property type="entry name" value="Aldo_ket_red"/>
    <property type="match status" value="1"/>
</dbReference>
<evidence type="ECO:0000259" key="2">
    <source>
        <dbReference type="Pfam" id="PF00248"/>
    </source>
</evidence>
<dbReference type="OrthoDB" id="9768793at2"/>
<comment type="caution">
    <text evidence="3">The sequence shown here is derived from an EMBL/GenBank/DDBJ whole genome shotgun (WGS) entry which is preliminary data.</text>
</comment>
<evidence type="ECO:0000256" key="1">
    <source>
        <dbReference type="ARBA" id="ARBA00023002"/>
    </source>
</evidence>
<gene>
    <name evidence="3" type="ORF">CLV37_103385</name>
</gene>
<keyword evidence="1" id="KW-0560">Oxidoreductase</keyword>
<dbReference type="InterPro" id="IPR036812">
    <property type="entry name" value="NAD(P)_OxRdtase_dom_sf"/>
</dbReference>
<dbReference type="CDD" id="cd19088">
    <property type="entry name" value="AKR_AKR13B1"/>
    <property type="match status" value="1"/>
</dbReference>
<sequence length="286" mass="30851">MPVSASGTIDLGGKTVHRLGYGAMRITGPGIWGPPQDHDEAVRVLRRAVELGVTFIDTADSYGPYVSEDLIREALHDGTGYGDVVVATKGGLTRSGPDVWPPLGRPEYLRQCVLMSLRRLGLERIDLWQLHRIDAKTPRADQFGVVKEFVDEGLVHQVGLSEVGVDDVKEAQAAGLQIASVQNRYNLGDRRAEDLLTFCEEQGIAFIPWAPVDAGTLARPGGPLEEIAAHHDATTSQLALAWLLRRSPVIVPIPGTSTVAHLEENLAAADVELGDDEFATLEAAGR</sequence>
<protein>
    <submittedName>
        <fullName evidence="3">Aryl-alcohol dehydrogenase-like predicted oxidoreductase</fullName>
    </submittedName>
</protein>
<dbReference type="RefSeq" id="WP_106209292.1">
    <property type="nucleotide sequence ID" value="NZ_PVZF01000003.1"/>
</dbReference>
<dbReference type="Gene3D" id="3.20.20.100">
    <property type="entry name" value="NADP-dependent oxidoreductase domain"/>
    <property type="match status" value="1"/>
</dbReference>
<keyword evidence="4" id="KW-1185">Reference proteome</keyword>
<dbReference type="GO" id="GO:0005737">
    <property type="term" value="C:cytoplasm"/>
    <property type="evidence" value="ECO:0007669"/>
    <property type="project" value="TreeGrafter"/>
</dbReference>
<reference evidence="3 4" key="1">
    <citation type="submission" date="2018-03" db="EMBL/GenBank/DDBJ databases">
        <title>Genomic Encyclopedia of Archaeal and Bacterial Type Strains, Phase II (KMG-II): from individual species to whole genera.</title>
        <authorList>
            <person name="Goeker M."/>
        </authorList>
    </citation>
    <scope>NUCLEOTIDE SEQUENCE [LARGE SCALE GENOMIC DNA]</scope>
    <source>
        <strain evidence="3 4">DSM 19711</strain>
    </source>
</reference>
<dbReference type="Proteomes" id="UP000238083">
    <property type="component" value="Unassembled WGS sequence"/>
</dbReference>
<dbReference type="PRINTS" id="PR00069">
    <property type="entry name" value="ALDKETRDTASE"/>
</dbReference>
<dbReference type="PANTHER" id="PTHR43625">
    <property type="entry name" value="AFLATOXIN B1 ALDEHYDE REDUCTASE"/>
    <property type="match status" value="1"/>
</dbReference>
<dbReference type="PANTHER" id="PTHR43625:SF40">
    <property type="entry name" value="ALDO-KETO REDUCTASE YAKC [NADP(+)]"/>
    <property type="match status" value="1"/>
</dbReference>
<dbReference type="EMBL" id="PVZF01000003">
    <property type="protein sequence ID" value="PRY16950.1"/>
    <property type="molecule type" value="Genomic_DNA"/>
</dbReference>
<dbReference type="AlphaFoldDB" id="A0A2T0R745"/>
<dbReference type="GO" id="GO:0016491">
    <property type="term" value="F:oxidoreductase activity"/>
    <property type="evidence" value="ECO:0007669"/>
    <property type="project" value="UniProtKB-KW"/>
</dbReference>
<dbReference type="InterPro" id="IPR020471">
    <property type="entry name" value="AKR"/>
</dbReference>
<dbReference type="InterPro" id="IPR023210">
    <property type="entry name" value="NADP_OxRdtase_dom"/>
</dbReference>
<evidence type="ECO:0000313" key="3">
    <source>
        <dbReference type="EMBL" id="PRY16950.1"/>
    </source>
</evidence>
<name>A0A2T0R745_9ACTN</name>